<feature type="compositionally biased region" description="Basic and acidic residues" evidence="1">
    <location>
        <begin position="273"/>
        <end position="282"/>
    </location>
</feature>
<reference evidence="2 3" key="1">
    <citation type="journal article" date="2019" name="Philos. Trans. R. Soc. Lond., B, Biol. Sci.">
        <title>Ant behaviour and brain gene expression of defending hosts depend on the ecological success of the intruding social parasite.</title>
        <authorList>
            <person name="Kaur R."/>
            <person name="Stoldt M."/>
            <person name="Jongepier E."/>
            <person name="Feldmeyer B."/>
            <person name="Menzel F."/>
            <person name="Bornberg-Bauer E."/>
            <person name="Foitzik S."/>
        </authorList>
    </citation>
    <scope>NUCLEOTIDE SEQUENCE [LARGE SCALE GENOMIC DNA]</scope>
    <source>
        <tissue evidence="2">Whole body</tissue>
    </source>
</reference>
<evidence type="ECO:0000313" key="3">
    <source>
        <dbReference type="Proteomes" id="UP000310200"/>
    </source>
</evidence>
<sequence>MVTRSVTIPLECARALARTSLGPLSLAGVPHETARYTIGVNSSTNYGHDDDGMGNTWRPITVFAGVPGIRLVRPIRILSRFATHVILKNGDVITSHEPAYKFIDTLPLPICNTMRLTEAPRKRQRTEETTDEKNPGSRRRRRCTLYRAPAAACCSGTKMAMRKRRESKENGPRNLRFHLVARACPSRLSSWLDRGRGPRETRPPASRVKPPSSLSVPLSCTDIAHGVGPQKMHPETQPLSRRAHSYSILALCFSTPVIFADDYIVGMLARPQPRTESRRDSQDISEENSGSDFFQGSRDVQRSTQQSTFPGQRRDTTAATWTTKCRGKKGSARIVNAPEP</sequence>
<gene>
    <name evidence="2" type="ORF">DBV15_09184</name>
</gene>
<dbReference type="EMBL" id="QBLH01001684">
    <property type="protein sequence ID" value="TGZ51394.1"/>
    <property type="molecule type" value="Genomic_DNA"/>
</dbReference>
<proteinExistence type="predicted"/>
<keyword evidence="3" id="KW-1185">Reference proteome</keyword>
<organism evidence="2 3">
    <name type="scientific">Temnothorax longispinosus</name>
    <dbReference type="NCBI Taxonomy" id="300112"/>
    <lineage>
        <taxon>Eukaryota</taxon>
        <taxon>Metazoa</taxon>
        <taxon>Ecdysozoa</taxon>
        <taxon>Arthropoda</taxon>
        <taxon>Hexapoda</taxon>
        <taxon>Insecta</taxon>
        <taxon>Pterygota</taxon>
        <taxon>Neoptera</taxon>
        <taxon>Endopterygota</taxon>
        <taxon>Hymenoptera</taxon>
        <taxon>Apocrita</taxon>
        <taxon>Aculeata</taxon>
        <taxon>Formicoidea</taxon>
        <taxon>Formicidae</taxon>
        <taxon>Myrmicinae</taxon>
        <taxon>Temnothorax</taxon>
    </lineage>
</organism>
<feature type="compositionally biased region" description="Basic and acidic residues" evidence="1">
    <location>
        <begin position="193"/>
        <end position="202"/>
    </location>
</feature>
<feature type="compositionally biased region" description="Basic and acidic residues" evidence="1">
    <location>
        <begin position="118"/>
        <end position="135"/>
    </location>
</feature>
<name>A0A4V6RGK3_9HYME</name>
<feature type="region of interest" description="Disordered" evidence="1">
    <location>
        <begin position="118"/>
        <end position="141"/>
    </location>
</feature>
<feature type="region of interest" description="Disordered" evidence="1">
    <location>
        <begin position="271"/>
        <end position="340"/>
    </location>
</feature>
<evidence type="ECO:0000256" key="1">
    <source>
        <dbReference type="SAM" id="MobiDB-lite"/>
    </source>
</evidence>
<dbReference type="Proteomes" id="UP000310200">
    <property type="component" value="Unassembled WGS sequence"/>
</dbReference>
<protein>
    <submittedName>
        <fullName evidence="2">Uncharacterized protein</fullName>
    </submittedName>
</protein>
<accession>A0A4V6RGK3</accession>
<evidence type="ECO:0000313" key="2">
    <source>
        <dbReference type="EMBL" id="TGZ51394.1"/>
    </source>
</evidence>
<feature type="region of interest" description="Disordered" evidence="1">
    <location>
        <begin position="190"/>
        <end position="218"/>
    </location>
</feature>
<comment type="caution">
    <text evidence="2">The sequence shown here is derived from an EMBL/GenBank/DDBJ whole genome shotgun (WGS) entry which is preliminary data.</text>
</comment>
<dbReference type="AlphaFoldDB" id="A0A4V6RGK3"/>
<feature type="compositionally biased region" description="Low complexity" evidence="1">
    <location>
        <begin position="206"/>
        <end position="218"/>
    </location>
</feature>